<dbReference type="GO" id="GO:0009253">
    <property type="term" value="P:peptidoglycan catabolic process"/>
    <property type="evidence" value="ECO:0007669"/>
    <property type="project" value="InterPro"/>
</dbReference>
<dbReference type="CDD" id="cd06583">
    <property type="entry name" value="PGRP"/>
    <property type="match status" value="1"/>
</dbReference>
<keyword evidence="4" id="KW-0961">Cell wall biogenesis/degradation</keyword>
<dbReference type="PANTHER" id="PTHR30417:SF1">
    <property type="entry name" value="N-ACETYLMURAMOYL-L-ALANINE AMIDASE AMID"/>
    <property type="match status" value="1"/>
</dbReference>
<keyword evidence="8" id="KW-1185">Reference proteome</keyword>
<proteinExistence type="predicted"/>
<dbReference type="Pfam" id="PF01510">
    <property type="entry name" value="Amidase_2"/>
    <property type="match status" value="1"/>
</dbReference>
<gene>
    <name evidence="7" type="ORF">GlitD10_0355</name>
</gene>
<sequence length="289" mass="32225">MARIWRWLAWVLLALLCLVATQAVGWWQKPPEFTLISQLSPLPAGPGLCPAGLSPAKSWPEYQPPQEFAPAHASNYGLRHRLDVWGQPAEYPPLIVLHETAGSAEVAMGMFQNDHTGRDDRQVSYHVLIRRDGTVAYIVPPEFRAYGAAPSAFQNQAVKTNPKGVFSVNNFAYHISFESPVDGYYRPPDAPQPALSPRPTAPGTTVTTPAPTPRPVNPLVHSGYTNAQYQSLAWVIAKTCVPWGRISTHKAVDTSGSRSDPRSFDWGKFRRYLAQYPRRREVFFGFNNE</sequence>
<evidence type="ECO:0000313" key="8">
    <source>
        <dbReference type="Proteomes" id="UP000180235"/>
    </source>
</evidence>
<protein>
    <recommendedName>
        <fullName evidence="2">N-acetylmuramoyl-L-alanine amidase</fullName>
        <ecNumber evidence="2">3.5.1.28</ecNumber>
    </recommendedName>
</protein>
<dbReference type="STRING" id="1188229.GlitD10_0355"/>
<feature type="compositionally biased region" description="Pro residues" evidence="5">
    <location>
        <begin position="188"/>
        <end position="200"/>
    </location>
</feature>
<evidence type="ECO:0000256" key="5">
    <source>
        <dbReference type="SAM" id="MobiDB-lite"/>
    </source>
</evidence>
<dbReference type="InterPro" id="IPR036505">
    <property type="entry name" value="Amidase/PGRP_sf"/>
</dbReference>
<evidence type="ECO:0000256" key="1">
    <source>
        <dbReference type="ARBA" id="ARBA00001561"/>
    </source>
</evidence>
<feature type="domain" description="N-acetylmuramoyl-L-alanine amidase" evidence="6">
    <location>
        <begin position="92"/>
        <end position="262"/>
    </location>
</feature>
<dbReference type="PANTHER" id="PTHR30417">
    <property type="entry name" value="N-ACETYLMURAMOYL-L-ALANINE AMIDASE AMID"/>
    <property type="match status" value="1"/>
</dbReference>
<name>A0A1J0A9U4_9CYAN</name>
<feature type="region of interest" description="Disordered" evidence="5">
    <location>
        <begin position="186"/>
        <end position="215"/>
    </location>
</feature>
<dbReference type="RefSeq" id="WP_216634794.1">
    <property type="nucleotide sequence ID" value="NZ_CP017675.1"/>
</dbReference>
<organism evidence="7 8">
    <name type="scientific">Gloeomargarita lithophora Alchichica-D10</name>
    <dbReference type="NCBI Taxonomy" id="1188229"/>
    <lineage>
        <taxon>Bacteria</taxon>
        <taxon>Bacillati</taxon>
        <taxon>Cyanobacteriota</taxon>
        <taxon>Cyanophyceae</taxon>
        <taxon>Gloeomargaritales</taxon>
        <taxon>Gloeomargaritaceae</taxon>
        <taxon>Gloeomargarita</taxon>
    </lineage>
</organism>
<dbReference type="EMBL" id="CP017675">
    <property type="protein sequence ID" value="APB32665.1"/>
    <property type="molecule type" value="Genomic_DNA"/>
</dbReference>
<comment type="catalytic activity">
    <reaction evidence="1">
        <text>Hydrolyzes the link between N-acetylmuramoyl residues and L-amino acid residues in certain cell-wall glycopeptides.</text>
        <dbReference type="EC" id="3.5.1.28"/>
    </reaction>
</comment>
<dbReference type="Proteomes" id="UP000180235">
    <property type="component" value="Chromosome"/>
</dbReference>
<dbReference type="KEGG" id="glt:GlitD10_0355"/>
<evidence type="ECO:0000259" key="6">
    <source>
        <dbReference type="Pfam" id="PF01510"/>
    </source>
</evidence>
<dbReference type="EC" id="3.5.1.28" evidence="2"/>
<dbReference type="AlphaFoldDB" id="A0A1J0A9U4"/>
<dbReference type="GO" id="GO:0071555">
    <property type="term" value="P:cell wall organization"/>
    <property type="evidence" value="ECO:0007669"/>
    <property type="project" value="UniProtKB-KW"/>
</dbReference>
<dbReference type="Gene3D" id="3.40.80.10">
    <property type="entry name" value="Peptidoglycan recognition protein-like"/>
    <property type="match status" value="1"/>
</dbReference>
<evidence type="ECO:0000313" key="7">
    <source>
        <dbReference type="EMBL" id="APB32665.1"/>
    </source>
</evidence>
<reference evidence="7 8" key="1">
    <citation type="submission" date="2016-10" db="EMBL/GenBank/DDBJ databases">
        <title>Description of Gloeomargarita lithophora gen. nov., sp. nov., a thylakoid-bearing basal-branching cyanobacterium with intracellular carbonates, and proposal for Gloeomargaritales ord. nov.</title>
        <authorList>
            <person name="Moreira D."/>
            <person name="Tavera R."/>
            <person name="Benzerara K."/>
            <person name="Skouri-Panet F."/>
            <person name="Couradeau E."/>
            <person name="Gerard E."/>
            <person name="Loussert C."/>
            <person name="Novelo E."/>
            <person name="Zivanovic Y."/>
            <person name="Lopez-Garcia P."/>
        </authorList>
    </citation>
    <scope>NUCLEOTIDE SEQUENCE [LARGE SCALE GENOMIC DNA]</scope>
    <source>
        <strain evidence="7 8">D10</strain>
    </source>
</reference>
<dbReference type="InterPro" id="IPR051206">
    <property type="entry name" value="NAMLAA_amidase_2"/>
</dbReference>
<evidence type="ECO:0000256" key="3">
    <source>
        <dbReference type="ARBA" id="ARBA00022801"/>
    </source>
</evidence>
<dbReference type="SUPFAM" id="SSF55846">
    <property type="entry name" value="N-acetylmuramoyl-L-alanine amidase-like"/>
    <property type="match status" value="1"/>
</dbReference>
<dbReference type="GO" id="GO:0009254">
    <property type="term" value="P:peptidoglycan turnover"/>
    <property type="evidence" value="ECO:0007669"/>
    <property type="project" value="TreeGrafter"/>
</dbReference>
<accession>A0A1J0A9U4</accession>
<keyword evidence="3" id="KW-0378">Hydrolase</keyword>
<dbReference type="InterPro" id="IPR002502">
    <property type="entry name" value="Amidase_domain"/>
</dbReference>
<evidence type="ECO:0000256" key="2">
    <source>
        <dbReference type="ARBA" id="ARBA00011901"/>
    </source>
</evidence>
<evidence type="ECO:0000256" key="4">
    <source>
        <dbReference type="ARBA" id="ARBA00023316"/>
    </source>
</evidence>
<dbReference type="GO" id="GO:0008745">
    <property type="term" value="F:N-acetylmuramoyl-L-alanine amidase activity"/>
    <property type="evidence" value="ECO:0007669"/>
    <property type="project" value="UniProtKB-EC"/>
</dbReference>